<organism evidence="1 2">
    <name type="scientific">Dethiosulfatarculus sandiegensis</name>
    <dbReference type="NCBI Taxonomy" id="1429043"/>
    <lineage>
        <taxon>Bacteria</taxon>
        <taxon>Pseudomonadati</taxon>
        <taxon>Thermodesulfobacteriota</taxon>
        <taxon>Desulfarculia</taxon>
        <taxon>Desulfarculales</taxon>
        <taxon>Desulfarculaceae</taxon>
        <taxon>Dethiosulfatarculus</taxon>
    </lineage>
</organism>
<keyword evidence="2" id="KW-1185">Reference proteome</keyword>
<sequence length="71" mass="8293">MRMPLQGFRGLGRLKAASRDIKGIQGMQPDWCIDLTIQVPRGEEHVKQKNNILCYVPYNDTKYRGLHLFEF</sequence>
<proteinExistence type="predicted"/>
<dbReference type="InParanoid" id="A0A0D2JFZ2"/>
<dbReference type="Proteomes" id="UP000032233">
    <property type="component" value="Unassembled WGS sequence"/>
</dbReference>
<accession>A0A0D2JFZ2</accession>
<gene>
    <name evidence="1" type="ORF">X474_07645</name>
</gene>
<dbReference type="AlphaFoldDB" id="A0A0D2JFZ2"/>
<protein>
    <submittedName>
        <fullName evidence="1">Uncharacterized protein</fullName>
    </submittedName>
</protein>
<name>A0A0D2JFZ2_9BACT</name>
<reference evidence="1 2" key="1">
    <citation type="submission" date="2013-11" db="EMBL/GenBank/DDBJ databases">
        <title>Metagenomic analysis of a methanogenic consortium involved in long chain n-alkane degradation.</title>
        <authorList>
            <person name="Davidova I.A."/>
            <person name="Callaghan A.V."/>
            <person name="Wawrik B."/>
            <person name="Pruitt S."/>
            <person name="Marks C."/>
            <person name="Duncan K.E."/>
            <person name="Suflita J.M."/>
        </authorList>
    </citation>
    <scope>NUCLEOTIDE SEQUENCE [LARGE SCALE GENOMIC DNA]</scope>
    <source>
        <strain evidence="1 2">SPR</strain>
    </source>
</reference>
<comment type="caution">
    <text evidence="1">The sequence shown here is derived from an EMBL/GenBank/DDBJ whole genome shotgun (WGS) entry which is preliminary data.</text>
</comment>
<evidence type="ECO:0000313" key="1">
    <source>
        <dbReference type="EMBL" id="KIX14621.1"/>
    </source>
</evidence>
<dbReference type="EMBL" id="AZAC01000010">
    <property type="protein sequence ID" value="KIX14621.1"/>
    <property type="molecule type" value="Genomic_DNA"/>
</dbReference>
<evidence type="ECO:0000313" key="2">
    <source>
        <dbReference type="Proteomes" id="UP000032233"/>
    </source>
</evidence>